<dbReference type="CDD" id="cd04179">
    <property type="entry name" value="DPM_DPG-synthase_like"/>
    <property type="match status" value="1"/>
</dbReference>
<evidence type="ECO:0000256" key="1">
    <source>
        <dbReference type="SAM" id="MobiDB-lite"/>
    </source>
</evidence>
<accession>A0A8T8WIQ2</accession>
<dbReference type="KEGG" id="hmp:K6T50_17175"/>
<organism evidence="4 5">
    <name type="scientific">Halobaculum magnesiiphilum</name>
    <dbReference type="NCBI Taxonomy" id="1017351"/>
    <lineage>
        <taxon>Archaea</taxon>
        <taxon>Methanobacteriati</taxon>
        <taxon>Methanobacteriota</taxon>
        <taxon>Stenosarchaea group</taxon>
        <taxon>Halobacteria</taxon>
        <taxon>Halobacteriales</taxon>
        <taxon>Haloferacaceae</taxon>
        <taxon>Halobaculum</taxon>
    </lineage>
</organism>
<geneLocation type="plasmid" evidence="4 5">
    <name>unnamed2</name>
</geneLocation>
<dbReference type="InterPro" id="IPR029044">
    <property type="entry name" value="Nucleotide-diphossugar_trans"/>
</dbReference>
<feature type="domain" description="Glycosyltransferase 2-like" evidence="3">
    <location>
        <begin position="104"/>
        <end position="221"/>
    </location>
</feature>
<keyword evidence="4" id="KW-0614">Plasmid</keyword>
<dbReference type="AlphaFoldDB" id="A0A8T8WIQ2"/>
<dbReference type="Proteomes" id="UP000826254">
    <property type="component" value="Plasmid unnamed2"/>
</dbReference>
<keyword evidence="2" id="KW-0472">Membrane</keyword>
<keyword evidence="2" id="KW-0812">Transmembrane</keyword>
<keyword evidence="2" id="KW-1133">Transmembrane helix</keyword>
<feature type="region of interest" description="Disordered" evidence="1">
    <location>
        <begin position="55"/>
        <end position="104"/>
    </location>
</feature>
<dbReference type="InterPro" id="IPR001173">
    <property type="entry name" value="Glyco_trans_2-like"/>
</dbReference>
<evidence type="ECO:0000256" key="2">
    <source>
        <dbReference type="SAM" id="Phobius"/>
    </source>
</evidence>
<name>A0A8T8WIQ2_9EURY</name>
<dbReference type="RefSeq" id="WP_222609459.1">
    <property type="nucleotide sequence ID" value="NZ_CP081960.1"/>
</dbReference>
<proteinExistence type="predicted"/>
<dbReference type="Pfam" id="PF00535">
    <property type="entry name" value="Glycos_transf_2"/>
    <property type="match status" value="2"/>
</dbReference>
<evidence type="ECO:0000259" key="3">
    <source>
        <dbReference type="Pfam" id="PF00535"/>
    </source>
</evidence>
<dbReference type="PANTHER" id="PTHR48090:SF6">
    <property type="entry name" value="SLR5056 PROTEIN"/>
    <property type="match status" value="1"/>
</dbReference>
<protein>
    <submittedName>
        <fullName evidence="4">Glycosyltransferase family 2 protein</fullName>
    </submittedName>
</protein>
<dbReference type="Gene3D" id="3.90.550.10">
    <property type="entry name" value="Spore Coat Polysaccharide Biosynthesis Protein SpsA, Chain A"/>
    <property type="match status" value="1"/>
</dbReference>
<dbReference type="GeneID" id="67179911"/>
<feature type="transmembrane region" description="Helical" evidence="2">
    <location>
        <begin position="299"/>
        <end position="327"/>
    </location>
</feature>
<evidence type="ECO:0000313" key="5">
    <source>
        <dbReference type="Proteomes" id="UP000826254"/>
    </source>
</evidence>
<dbReference type="InterPro" id="IPR050256">
    <property type="entry name" value="Glycosyltransferase_2"/>
</dbReference>
<sequence length="437" mass="47117">MYRGQTVGVVIPAYNEEPFVRETIVTVPAFVDRIYVVDDASTDDTWTEIQRAVALDRARSDRRGRSERNGIHDRHNSSDRQESRTERSDGARGTDESTRTDGPFDERIVAIRHEENRGVGGAIKTGYLHARDDDIAATAVMGGDGQMDPNVLGTLFDPIVDGEADYVKGNRFVGRRDRGDMPRLRFVGNAILGALTKIASGYWSTGDPQSGYTAISRRALHEADIEGMYEFYGYCNDLLVKLNVARLRVVDLPNPIIYGDEESHIRYRTYVPRVSWMLLRNFLWRLRTNYLVYDFHPLVVAYGVGAGASALGVVGIFASLASLAGLVGAGSAAASTVGVAGLVSALLFVVGACALVGAMAMDIGENDHLDDVLFPDRGGPTGEPVESGRNVLPSVAGGTESNGSQLPRESGSTIESDGGRRTEPSDTDSEAPPGSDG</sequence>
<dbReference type="EMBL" id="CP081960">
    <property type="protein sequence ID" value="QZP39710.1"/>
    <property type="molecule type" value="Genomic_DNA"/>
</dbReference>
<feature type="compositionally biased region" description="Polar residues" evidence="1">
    <location>
        <begin position="399"/>
        <end position="415"/>
    </location>
</feature>
<dbReference type="PANTHER" id="PTHR48090">
    <property type="entry name" value="UNDECAPRENYL-PHOSPHATE 4-DEOXY-4-FORMAMIDO-L-ARABINOSE TRANSFERASE-RELATED"/>
    <property type="match status" value="1"/>
</dbReference>
<feature type="domain" description="Glycosyltransferase 2-like" evidence="3">
    <location>
        <begin position="9"/>
        <end position="54"/>
    </location>
</feature>
<evidence type="ECO:0000313" key="4">
    <source>
        <dbReference type="EMBL" id="QZP39710.1"/>
    </source>
</evidence>
<feature type="transmembrane region" description="Helical" evidence="2">
    <location>
        <begin position="339"/>
        <end position="361"/>
    </location>
</feature>
<reference evidence="4 5" key="1">
    <citation type="journal article" date="2021" name="Int. J. Syst. Evol. Microbiol.">
        <title>Halobaculum halophilum sp. nov. and Halobaculum salinum sp. nov., isolated from salt lake and saline soil.</title>
        <authorList>
            <person name="Cui H.L."/>
            <person name="Shi X.W."/>
            <person name="Yin X.M."/>
            <person name="Yang X.Y."/>
            <person name="Hou J."/>
            <person name="Zhu L."/>
        </authorList>
    </citation>
    <scope>NUCLEOTIDE SEQUENCE [LARGE SCALE GENOMIC DNA]</scope>
    <source>
        <strain evidence="4 5">NBRC 109044</strain>
    </source>
</reference>
<gene>
    <name evidence="4" type="ORF">K6T50_17175</name>
</gene>
<feature type="region of interest" description="Disordered" evidence="1">
    <location>
        <begin position="374"/>
        <end position="437"/>
    </location>
</feature>
<keyword evidence="5" id="KW-1185">Reference proteome</keyword>
<dbReference type="SUPFAM" id="SSF53448">
    <property type="entry name" value="Nucleotide-diphospho-sugar transferases"/>
    <property type="match status" value="1"/>
</dbReference>